<reference evidence="1 2" key="1">
    <citation type="submission" date="2019-02" db="EMBL/GenBank/DDBJ databases">
        <title>Deep-cultivation of Planctomycetes and their phenomic and genomic characterization uncovers novel biology.</title>
        <authorList>
            <person name="Wiegand S."/>
            <person name="Jogler M."/>
            <person name="Boedeker C."/>
            <person name="Pinto D."/>
            <person name="Vollmers J."/>
            <person name="Rivas-Marin E."/>
            <person name="Kohn T."/>
            <person name="Peeters S.H."/>
            <person name="Heuer A."/>
            <person name="Rast P."/>
            <person name="Oberbeckmann S."/>
            <person name="Bunk B."/>
            <person name="Jeske O."/>
            <person name="Meyerdierks A."/>
            <person name="Storesund J.E."/>
            <person name="Kallscheuer N."/>
            <person name="Luecker S."/>
            <person name="Lage O.M."/>
            <person name="Pohl T."/>
            <person name="Merkel B.J."/>
            <person name="Hornburger P."/>
            <person name="Mueller R.-W."/>
            <person name="Bruemmer F."/>
            <person name="Labrenz M."/>
            <person name="Spormann A.M."/>
            <person name="Op Den Camp H."/>
            <person name="Overmann J."/>
            <person name="Amann R."/>
            <person name="Jetten M.S.M."/>
            <person name="Mascher T."/>
            <person name="Medema M.H."/>
            <person name="Devos D.P."/>
            <person name="Kaster A.-K."/>
            <person name="Ovreas L."/>
            <person name="Rohde M."/>
            <person name="Galperin M.Y."/>
            <person name="Jogler C."/>
        </authorList>
    </citation>
    <scope>NUCLEOTIDE SEQUENCE [LARGE SCALE GENOMIC DNA]</scope>
    <source>
        <strain evidence="1 2">CA85</strain>
    </source>
</reference>
<evidence type="ECO:0000313" key="1">
    <source>
        <dbReference type="EMBL" id="TWT74801.1"/>
    </source>
</evidence>
<protein>
    <submittedName>
        <fullName evidence="1">Uncharacterized protein</fullName>
    </submittedName>
</protein>
<keyword evidence="2" id="KW-1185">Reference proteome</keyword>
<comment type="caution">
    <text evidence="1">The sequence shown here is derived from an EMBL/GenBank/DDBJ whole genome shotgun (WGS) entry which is preliminary data.</text>
</comment>
<accession>A0A5C5YIW4</accession>
<evidence type="ECO:0000313" key="2">
    <source>
        <dbReference type="Proteomes" id="UP000318053"/>
    </source>
</evidence>
<dbReference type="EMBL" id="SJPK01000001">
    <property type="protein sequence ID" value="TWT74801.1"/>
    <property type="molecule type" value="Genomic_DNA"/>
</dbReference>
<dbReference type="AlphaFoldDB" id="A0A5C5YIW4"/>
<name>A0A5C5YIW4_9BACT</name>
<proteinExistence type="predicted"/>
<dbReference type="Proteomes" id="UP000318053">
    <property type="component" value="Unassembled WGS sequence"/>
</dbReference>
<gene>
    <name evidence="1" type="ORF">CA85_00870</name>
</gene>
<organism evidence="1 2">
    <name type="scientific">Allorhodopirellula solitaria</name>
    <dbReference type="NCBI Taxonomy" id="2527987"/>
    <lineage>
        <taxon>Bacteria</taxon>
        <taxon>Pseudomonadati</taxon>
        <taxon>Planctomycetota</taxon>
        <taxon>Planctomycetia</taxon>
        <taxon>Pirellulales</taxon>
        <taxon>Pirellulaceae</taxon>
        <taxon>Allorhodopirellula</taxon>
    </lineage>
</organism>
<sequence>MLSRTLWSETFGEPDRVIFRGGWRFSGPGISRDSLGDWRELGEEGLGYRTLASLGLLDSILVGLGRKWLRQNFDVLGDGARVGEAA</sequence>